<keyword evidence="5" id="KW-0378">Hydrolase</keyword>
<sequence length="120" mass="13635">MKGEEYLTKSEQYALVYNEGRSWVSSLMVVKALPNGLSLSRYGFSVSKRVGNAVTRNRVKRLLREILRLTPLKPGWDIIFIARPVTATTEYAELKKSVESLLSRAQLLVENYEGIRLSTN</sequence>
<dbReference type="PANTHER" id="PTHR33992:SF1">
    <property type="entry name" value="RIBONUCLEASE P PROTEIN COMPONENT"/>
    <property type="match status" value="1"/>
</dbReference>
<keyword evidence="3" id="KW-0540">Nuclease</keyword>
<dbReference type="PROSITE" id="PS00648">
    <property type="entry name" value="RIBONUCLEASE_P"/>
    <property type="match status" value="1"/>
</dbReference>
<dbReference type="GO" id="GO:0030677">
    <property type="term" value="C:ribonuclease P complex"/>
    <property type="evidence" value="ECO:0007669"/>
    <property type="project" value="TreeGrafter"/>
</dbReference>
<comment type="caution">
    <text evidence="7">The sequence shown here is derived from an EMBL/GenBank/DDBJ whole genome shotgun (WGS) entry which is preliminary data.</text>
</comment>
<dbReference type="AlphaFoldDB" id="X0ZC11"/>
<dbReference type="GO" id="GO:0000049">
    <property type="term" value="F:tRNA binding"/>
    <property type="evidence" value="ECO:0007669"/>
    <property type="project" value="InterPro"/>
</dbReference>
<dbReference type="InterPro" id="IPR014721">
    <property type="entry name" value="Ribsml_uS5_D2-typ_fold_subgr"/>
</dbReference>
<accession>X0ZC11</accession>
<dbReference type="Pfam" id="PF00825">
    <property type="entry name" value="Ribonuclease_P"/>
    <property type="match status" value="1"/>
</dbReference>
<dbReference type="GO" id="GO:0004526">
    <property type="term" value="F:ribonuclease P activity"/>
    <property type="evidence" value="ECO:0007669"/>
    <property type="project" value="InterPro"/>
</dbReference>
<dbReference type="SUPFAM" id="SSF54211">
    <property type="entry name" value="Ribosomal protein S5 domain 2-like"/>
    <property type="match status" value="1"/>
</dbReference>
<proteinExistence type="inferred from homology"/>
<reference evidence="7" key="1">
    <citation type="journal article" date="2014" name="Front. Microbiol.">
        <title>High frequency of phylogenetically diverse reductive dehalogenase-homologous genes in deep subseafloor sedimentary metagenomes.</title>
        <authorList>
            <person name="Kawai M."/>
            <person name="Futagami T."/>
            <person name="Toyoda A."/>
            <person name="Takaki Y."/>
            <person name="Nishi S."/>
            <person name="Hori S."/>
            <person name="Arai W."/>
            <person name="Tsubouchi T."/>
            <person name="Morono Y."/>
            <person name="Uchiyama I."/>
            <person name="Ito T."/>
            <person name="Fujiyama A."/>
            <person name="Inagaki F."/>
            <person name="Takami H."/>
        </authorList>
    </citation>
    <scope>NUCLEOTIDE SEQUENCE</scope>
    <source>
        <strain evidence="7">Expedition CK06-06</strain>
    </source>
</reference>
<dbReference type="EMBL" id="BART01009358">
    <property type="protein sequence ID" value="GAG67120.1"/>
    <property type="molecule type" value="Genomic_DNA"/>
</dbReference>
<gene>
    <name evidence="7" type="ORF">S01H4_20758</name>
</gene>
<evidence type="ECO:0000256" key="3">
    <source>
        <dbReference type="ARBA" id="ARBA00022722"/>
    </source>
</evidence>
<dbReference type="InterPro" id="IPR020539">
    <property type="entry name" value="RNase_P_CS"/>
</dbReference>
<evidence type="ECO:0000256" key="6">
    <source>
        <dbReference type="ARBA" id="ARBA00022884"/>
    </source>
</evidence>
<evidence type="ECO:0000256" key="4">
    <source>
        <dbReference type="ARBA" id="ARBA00022759"/>
    </source>
</evidence>
<evidence type="ECO:0000256" key="5">
    <source>
        <dbReference type="ARBA" id="ARBA00022801"/>
    </source>
</evidence>
<keyword evidence="2" id="KW-0819">tRNA processing</keyword>
<comment type="function">
    <text evidence="1">RNaseP catalyzes the removal of the 5'-leader sequence from pre-tRNA to produce the mature 5'-terminus. It can also cleave other RNA substrates such as 4.5S RNA. The protein component plays an auxiliary but essential role in vivo by binding to the 5'-leader sequence and broadening the substrate specificity of the ribozyme.</text>
</comment>
<evidence type="ECO:0000256" key="1">
    <source>
        <dbReference type="ARBA" id="ARBA00002663"/>
    </source>
</evidence>
<dbReference type="Gene3D" id="3.30.230.10">
    <property type="match status" value="1"/>
</dbReference>
<dbReference type="InterPro" id="IPR000100">
    <property type="entry name" value="RNase_P"/>
</dbReference>
<dbReference type="GO" id="GO:0042781">
    <property type="term" value="F:3'-tRNA processing endoribonuclease activity"/>
    <property type="evidence" value="ECO:0007669"/>
    <property type="project" value="TreeGrafter"/>
</dbReference>
<dbReference type="InterPro" id="IPR020568">
    <property type="entry name" value="Ribosomal_Su5_D2-typ_SF"/>
</dbReference>
<protein>
    <submittedName>
        <fullName evidence="7">Uncharacterized protein</fullName>
    </submittedName>
</protein>
<keyword evidence="4" id="KW-0255">Endonuclease</keyword>
<organism evidence="7">
    <name type="scientific">marine sediment metagenome</name>
    <dbReference type="NCBI Taxonomy" id="412755"/>
    <lineage>
        <taxon>unclassified sequences</taxon>
        <taxon>metagenomes</taxon>
        <taxon>ecological metagenomes</taxon>
    </lineage>
</organism>
<evidence type="ECO:0000256" key="2">
    <source>
        <dbReference type="ARBA" id="ARBA00022694"/>
    </source>
</evidence>
<dbReference type="NCBIfam" id="TIGR00188">
    <property type="entry name" value="rnpA"/>
    <property type="match status" value="1"/>
</dbReference>
<evidence type="ECO:0000313" key="7">
    <source>
        <dbReference type="EMBL" id="GAG67120.1"/>
    </source>
</evidence>
<dbReference type="PANTHER" id="PTHR33992">
    <property type="entry name" value="RIBONUCLEASE P PROTEIN COMPONENT"/>
    <property type="match status" value="1"/>
</dbReference>
<dbReference type="HAMAP" id="MF_00227">
    <property type="entry name" value="RNase_P"/>
    <property type="match status" value="1"/>
</dbReference>
<name>X0ZC11_9ZZZZ</name>
<keyword evidence="6" id="KW-0694">RNA-binding</keyword>